<gene>
    <name evidence="4" type="ORF">MicloDRAFT_00047050</name>
</gene>
<dbReference type="PANTHER" id="PTHR43510:SF1">
    <property type="entry name" value="AMINOTRANSFERASE FUNCTION, HYPOTHETICAL (EUROFUNG)"/>
    <property type="match status" value="1"/>
</dbReference>
<dbReference type="CDD" id="cd00609">
    <property type="entry name" value="AAT_like"/>
    <property type="match status" value="1"/>
</dbReference>
<organism evidence="4 5">
    <name type="scientific">Microvirga lotononidis</name>
    <dbReference type="NCBI Taxonomy" id="864069"/>
    <lineage>
        <taxon>Bacteria</taxon>
        <taxon>Pseudomonadati</taxon>
        <taxon>Pseudomonadota</taxon>
        <taxon>Alphaproteobacteria</taxon>
        <taxon>Hyphomicrobiales</taxon>
        <taxon>Methylobacteriaceae</taxon>
        <taxon>Microvirga</taxon>
    </lineage>
</organism>
<keyword evidence="4" id="KW-0032">Aminotransferase</keyword>
<evidence type="ECO:0000256" key="2">
    <source>
        <dbReference type="ARBA" id="ARBA00031658"/>
    </source>
</evidence>
<sequence length="400" mass="44014">MVRPCRVPGSCVGAAILYHCLDPIPDWSFWVQFDTFLMERNQTLFENGVEINLTESGVHPCSIEEILPPDEAQALLRQPLGYGWTDGRPDLRSAIAGWYPGASASNVLVTNGSSEATMITLMAMIDPGDKVLFAVPNFMQVDGLGRALGMNVERLPLLADQGWQVDEKALAKALDGVKLIAVTNPGNPTGAVLSRRSREALLDAARRAGAWLLVDEIYRGGEIDGAETETFYGEYPRVIVTSSLSKSFACPGLRLGWIVGPEEVVEAAAERQDYTTIGSGILSQILGASVMEPQNRERILARGRALLRENADIVERWVEKRNRWSWQRPAAGGMAFLRYDFDMSSEDLSNRLREEESVFVVAGSWFGIEGHIRIGIGVKTEHLVEGLTRLDAFLSRHGLA</sequence>
<dbReference type="InterPro" id="IPR015422">
    <property type="entry name" value="PyrdxlP-dep_Trfase_small"/>
</dbReference>
<dbReference type="InterPro" id="IPR015421">
    <property type="entry name" value="PyrdxlP-dep_Trfase_major"/>
</dbReference>
<evidence type="ECO:0000313" key="4">
    <source>
        <dbReference type="EMBL" id="EIM28127.1"/>
    </source>
</evidence>
<dbReference type="eggNOG" id="COG0436">
    <property type="taxonomic scope" value="Bacteria"/>
</dbReference>
<dbReference type="EMBL" id="JH660645">
    <property type="protein sequence ID" value="EIM28127.1"/>
    <property type="molecule type" value="Genomic_DNA"/>
</dbReference>
<dbReference type="HOGENOM" id="CLU_017584_4_4_5"/>
<dbReference type="PANTHER" id="PTHR43510">
    <property type="entry name" value="AMINOTRANSFERASE FUNCTION, HYPOTHETICAL (EUROFUNG)"/>
    <property type="match status" value="1"/>
</dbReference>
<dbReference type="Proteomes" id="UP000003947">
    <property type="component" value="Unassembled WGS sequence"/>
</dbReference>
<dbReference type="Gene3D" id="3.90.1150.10">
    <property type="entry name" value="Aspartate Aminotransferase, domain 1"/>
    <property type="match status" value="1"/>
</dbReference>
<dbReference type="OrthoDB" id="9804407at2"/>
<dbReference type="GO" id="GO:0030170">
    <property type="term" value="F:pyridoxal phosphate binding"/>
    <property type="evidence" value="ECO:0007669"/>
    <property type="project" value="InterPro"/>
</dbReference>
<evidence type="ECO:0000256" key="1">
    <source>
        <dbReference type="ARBA" id="ARBA00016004"/>
    </source>
</evidence>
<dbReference type="AlphaFoldDB" id="I4YVY5"/>
<dbReference type="InterPro" id="IPR015424">
    <property type="entry name" value="PyrdxlP-dep_Trfase"/>
</dbReference>
<dbReference type="PATRIC" id="fig|864069.3.peg.5073"/>
<dbReference type="InterPro" id="IPR004839">
    <property type="entry name" value="Aminotransferase_I/II_large"/>
</dbReference>
<evidence type="ECO:0000313" key="5">
    <source>
        <dbReference type="Proteomes" id="UP000003947"/>
    </source>
</evidence>
<dbReference type="GO" id="GO:0008483">
    <property type="term" value="F:transaminase activity"/>
    <property type="evidence" value="ECO:0007669"/>
    <property type="project" value="UniProtKB-KW"/>
</dbReference>
<dbReference type="STRING" id="864069.MicloDRAFT_00047050"/>
<evidence type="ECO:0000259" key="3">
    <source>
        <dbReference type="Pfam" id="PF00155"/>
    </source>
</evidence>
<keyword evidence="5" id="KW-1185">Reference proteome</keyword>
<dbReference type="Gene3D" id="3.40.640.10">
    <property type="entry name" value="Type I PLP-dependent aspartate aminotransferase-like (Major domain)"/>
    <property type="match status" value="1"/>
</dbReference>
<feature type="domain" description="Aminotransferase class I/classII large" evidence="3">
    <location>
        <begin position="80"/>
        <end position="390"/>
    </location>
</feature>
<protein>
    <recommendedName>
        <fullName evidence="1">8-amino-7-oxononanoate synthase</fullName>
    </recommendedName>
    <alternativeName>
        <fullName evidence="2">Alpha-oxoamine synthase</fullName>
    </alternativeName>
</protein>
<name>I4YVY5_9HYPH</name>
<proteinExistence type="predicted"/>
<dbReference type="SUPFAM" id="SSF53383">
    <property type="entry name" value="PLP-dependent transferases"/>
    <property type="match status" value="1"/>
</dbReference>
<reference evidence="4 5" key="1">
    <citation type="submission" date="2012-02" db="EMBL/GenBank/DDBJ databases">
        <title>Improved High-Quality Draft sequence of Microvirga sp. WSM3557.</title>
        <authorList>
            <consortium name="US DOE Joint Genome Institute"/>
            <person name="Lucas S."/>
            <person name="Han J."/>
            <person name="Lapidus A."/>
            <person name="Cheng J.-F."/>
            <person name="Goodwin L."/>
            <person name="Pitluck S."/>
            <person name="Peters L."/>
            <person name="Zhang X."/>
            <person name="Detter J.C."/>
            <person name="Han C."/>
            <person name="Tapia R."/>
            <person name="Land M."/>
            <person name="Hauser L."/>
            <person name="Kyrpides N."/>
            <person name="Ivanova N."/>
            <person name="Pagani I."/>
            <person name="Brau L."/>
            <person name="Yates R."/>
            <person name="O'Hara G."/>
            <person name="Rui T."/>
            <person name="Howieson J."/>
            <person name="Reeve W."/>
            <person name="Woyke T."/>
        </authorList>
    </citation>
    <scope>NUCLEOTIDE SEQUENCE [LARGE SCALE GENOMIC DNA]</scope>
    <source>
        <strain evidence="4 5">WSM3557</strain>
    </source>
</reference>
<keyword evidence="4" id="KW-0808">Transferase</keyword>
<dbReference type="Pfam" id="PF00155">
    <property type="entry name" value="Aminotran_1_2"/>
    <property type="match status" value="1"/>
</dbReference>
<accession>I4YVY5</accession>